<dbReference type="EMBL" id="JAVTLL010000028">
    <property type="protein sequence ID" value="MDT7845786.1"/>
    <property type="molecule type" value="Genomic_DNA"/>
</dbReference>
<organism evidence="3 4">
    <name type="scientific">Streptomyces justiciae</name>
    <dbReference type="NCBI Taxonomy" id="2780140"/>
    <lineage>
        <taxon>Bacteria</taxon>
        <taxon>Bacillati</taxon>
        <taxon>Actinomycetota</taxon>
        <taxon>Actinomycetes</taxon>
        <taxon>Kitasatosporales</taxon>
        <taxon>Streptomycetaceae</taxon>
        <taxon>Streptomyces</taxon>
    </lineage>
</organism>
<dbReference type="Proteomes" id="UP001257948">
    <property type="component" value="Unassembled WGS sequence"/>
</dbReference>
<dbReference type="Pfam" id="PF12900">
    <property type="entry name" value="Pyridox_ox_2"/>
    <property type="match status" value="1"/>
</dbReference>
<name>A0ABU3M415_9ACTN</name>
<dbReference type="SMART" id="SM00530">
    <property type="entry name" value="HTH_XRE"/>
    <property type="match status" value="1"/>
</dbReference>
<feature type="compositionally biased region" description="Basic and acidic residues" evidence="1">
    <location>
        <begin position="12"/>
        <end position="23"/>
    </location>
</feature>
<keyword evidence="4" id="KW-1185">Reference proteome</keyword>
<dbReference type="Pfam" id="PF13560">
    <property type="entry name" value="HTH_31"/>
    <property type="match status" value="1"/>
</dbReference>
<dbReference type="CDD" id="cd00093">
    <property type="entry name" value="HTH_XRE"/>
    <property type="match status" value="1"/>
</dbReference>
<gene>
    <name evidence="3" type="ORF">RQC66_34235</name>
</gene>
<reference evidence="4" key="1">
    <citation type="submission" date="2023-07" db="EMBL/GenBank/DDBJ databases">
        <title>Draft genome sequence of the endophytic actinobacterium Streptomyces justiciae WPN32, a potential antibiotic producer.</title>
        <authorList>
            <person name="Yasawong M."/>
            <person name="Pana W."/>
            <person name="Ganta P."/>
            <person name="Santapan N."/>
            <person name="Songngamsuk T."/>
            <person name="Phatcharaharikarn M."/>
            <person name="Kerdtoob S."/>
            <person name="Nantapong N."/>
        </authorList>
    </citation>
    <scope>NUCLEOTIDE SEQUENCE [LARGE SCALE GENOMIC DNA]</scope>
    <source>
        <strain evidence="4">WPN32</strain>
    </source>
</reference>
<comment type="caution">
    <text evidence="3">The sequence shown here is derived from an EMBL/GenBank/DDBJ whole genome shotgun (WGS) entry which is preliminary data.</text>
</comment>
<dbReference type="Gene3D" id="1.10.260.40">
    <property type="entry name" value="lambda repressor-like DNA-binding domains"/>
    <property type="match status" value="1"/>
</dbReference>
<feature type="region of interest" description="Disordered" evidence="1">
    <location>
        <begin position="1"/>
        <end position="23"/>
    </location>
</feature>
<dbReference type="InterPro" id="IPR024747">
    <property type="entry name" value="Pyridox_Oxase-rel"/>
</dbReference>
<dbReference type="PROSITE" id="PS50943">
    <property type="entry name" value="HTH_CROC1"/>
    <property type="match status" value="1"/>
</dbReference>
<dbReference type="SUPFAM" id="SSF50475">
    <property type="entry name" value="FMN-binding split barrel"/>
    <property type="match status" value="1"/>
</dbReference>
<evidence type="ECO:0000259" key="2">
    <source>
        <dbReference type="PROSITE" id="PS50943"/>
    </source>
</evidence>
<evidence type="ECO:0000313" key="3">
    <source>
        <dbReference type="EMBL" id="MDT7845786.1"/>
    </source>
</evidence>
<evidence type="ECO:0000256" key="1">
    <source>
        <dbReference type="SAM" id="MobiDB-lite"/>
    </source>
</evidence>
<protein>
    <submittedName>
        <fullName evidence="3">Pyridoxamine 5'-phosphate oxidase family protein</fullName>
    </submittedName>
</protein>
<dbReference type="SUPFAM" id="SSF47413">
    <property type="entry name" value="lambda repressor-like DNA-binding domains"/>
    <property type="match status" value="1"/>
</dbReference>
<accession>A0ABU3M415</accession>
<dbReference type="Gene3D" id="2.30.110.10">
    <property type="entry name" value="Electron Transport, Fmn-binding Protein, Chain A"/>
    <property type="match status" value="1"/>
</dbReference>
<dbReference type="InterPro" id="IPR010982">
    <property type="entry name" value="Lambda_DNA-bd_dom_sf"/>
</dbReference>
<sequence length="242" mass="25972">MADTASSGTTARTERPRPGGDLGRRLVRRRKELGLTRADTADRAGMSCSYLRYLEESSAAIPGRSALLRLAGALETGMTALTGGEAEVPPGREQAARRAQLVALSDAECRRRLGTHGVGRIAVTTADGPTVLPVNYTVVDGTIAFRTAPATAPAEALGRRIAFEVDHIDEAMSRGWSVLVRGRARQAGQLAMVRRLTEQAYSAPWAGGSRDLWVCVDADEITGREIREIPAIDPRDDPARRA</sequence>
<evidence type="ECO:0000313" key="4">
    <source>
        <dbReference type="Proteomes" id="UP001257948"/>
    </source>
</evidence>
<proteinExistence type="predicted"/>
<dbReference type="InterPro" id="IPR012349">
    <property type="entry name" value="Split_barrel_FMN-bd"/>
</dbReference>
<feature type="domain" description="HTH cro/C1-type" evidence="2">
    <location>
        <begin position="26"/>
        <end position="81"/>
    </location>
</feature>
<dbReference type="InterPro" id="IPR001387">
    <property type="entry name" value="Cro/C1-type_HTH"/>
</dbReference>
<dbReference type="RefSeq" id="WP_314206072.1">
    <property type="nucleotide sequence ID" value="NZ_JAVTLL010000028.1"/>
</dbReference>
<feature type="compositionally biased region" description="Polar residues" evidence="1">
    <location>
        <begin position="1"/>
        <end position="11"/>
    </location>
</feature>